<keyword evidence="2 4" id="KW-0067">ATP-binding</keyword>
<dbReference type="SUPFAM" id="SSF52540">
    <property type="entry name" value="P-loop containing nucleoside triphosphate hydrolases"/>
    <property type="match status" value="1"/>
</dbReference>
<dbReference type="RefSeq" id="WP_336497952.1">
    <property type="nucleotide sequence ID" value="NZ_JBAWSY010000008.1"/>
</dbReference>
<accession>A0ABU8F6I8</accession>
<protein>
    <submittedName>
        <fullName evidence="4">ATP-binding cassette domain-containing protein</fullName>
    </submittedName>
</protein>
<gene>
    <name evidence="4" type="ORF">WAX74_12180</name>
</gene>
<dbReference type="EMBL" id="JBAWSY010000008">
    <property type="protein sequence ID" value="MEI4770394.1"/>
    <property type="molecule type" value="Genomic_DNA"/>
</dbReference>
<dbReference type="GO" id="GO:0005524">
    <property type="term" value="F:ATP binding"/>
    <property type="evidence" value="ECO:0007669"/>
    <property type="project" value="UniProtKB-KW"/>
</dbReference>
<evidence type="ECO:0000256" key="2">
    <source>
        <dbReference type="ARBA" id="ARBA00022840"/>
    </source>
</evidence>
<dbReference type="PROSITE" id="PS00211">
    <property type="entry name" value="ABC_TRANSPORTER_1"/>
    <property type="match status" value="1"/>
</dbReference>
<feature type="domain" description="ABC transporter" evidence="3">
    <location>
        <begin position="5"/>
        <end position="242"/>
    </location>
</feature>
<reference evidence="4 5" key="1">
    <citation type="submission" date="2024-01" db="EMBL/GenBank/DDBJ databases">
        <title>Seven novel Bacillus-like species.</title>
        <authorList>
            <person name="Liu G."/>
        </authorList>
    </citation>
    <scope>NUCLEOTIDE SEQUENCE [LARGE SCALE GENOMIC DNA]</scope>
    <source>
        <strain evidence="4 5">FJAT-51614</strain>
    </source>
</reference>
<dbReference type="PANTHER" id="PTHR43119">
    <property type="entry name" value="ABC TRANSPORT PROTEIN ATP-BINDING COMPONENT-RELATED"/>
    <property type="match status" value="1"/>
</dbReference>
<organism evidence="4 5">
    <name type="scientific">Psychrobacillus mangrovi</name>
    <dbReference type="NCBI Taxonomy" id="3117745"/>
    <lineage>
        <taxon>Bacteria</taxon>
        <taxon>Bacillati</taxon>
        <taxon>Bacillota</taxon>
        <taxon>Bacilli</taxon>
        <taxon>Bacillales</taxon>
        <taxon>Bacillaceae</taxon>
        <taxon>Psychrobacillus</taxon>
    </lineage>
</organism>
<keyword evidence="5" id="KW-1185">Reference proteome</keyword>
<dbReference type="InterPro" id="IPR003439">
    <property type="entry name" value="ABC_transporter-like_ATP-bd"/>
</dbReference>
<evidence type="ECO:0000256" key="1">
    <source>
        <dbReference type="ARBA" id="ARBA00022741"/>
    </source>
</evidence>
<proteinExistence type="predicted"/>
<dbReference type="PANTHER" id="PTHR43119:SF1">
    <property type="entry name" value="ABC TRANSPORTER DOMAIN-CONTAINING PROTEIN"/>
    <property type="match status" value="1"/>
</dbReference>
<dbReference type="InterPro" id="IPR027417">
    <property type="entry name" value="P-loop_NTPase"/>
</dbReference>
<dbReference type="Gene3D" id="3.40.50.300">
    <property type="entry name" value="P-loop containing nucleotide triphosphate hydrolases"/>
    <property type="match status" value="1"/>
</dbReference>
<name>A0ABU8F6I8_9BACI</name>
<evidence type="ECO:0000313" key="5">
    <source>
        <dbReference type="Proteomes" id="UP001364890"/>
    </source>
</evidence>
<dbReference type="SMART" id="SM00382">
    <property type="entry name" value="AAA"/>
    <property type="match status" value="1"/>
</dbReference>
<evidence type="ECO:0000313" key="4">
    <source>
        <dbReference type="EMBL" id="MEI4770394.1"/>
    </source>
</evidence>
<sequence>MTTLFEIKNITKNYWGTNEEKYRPYLFGNITAVLQKAERIALLGKSGQGKSTLLRTLALLEPLDNGVISFNGVSAKEMDTQHWRMNIAYVAQQSIMLPGTIEDNLQTVSKLHNRSFDEGLAKELMKDIGLEHLEWSKKAKDLSGGEKQRIALVRTLLLDPSILLLDEITSSLDQESKELVEQLLTKLHMEKGTSFIWVTHDLEQAKKISERVWYMEEGKLAIDSSTEIFFENRHPFSEQVML</sequence>
<dbReference type="Proteomes" id="UP001364890">
    <property type="component" value="Unassembled WGS sequence"/>
</dbReference>
<evidence type="ECO:0000259" key="3">
    <source>
        <dbReference type="PROSITE" id="PS50893"/>
    </source>
</evidence>
<dbReference type="InterPro" id="IPR003593">
    <property type="entry name" value="AAA+_ATPase"/>
</dbReference>
<dbReference type="PROSITE" id="PS50893">
    <property type="entry name" value="ABC_TRANSPORTER_2"/>
    <property type="match status" value="1"/>
</dbReference>
<keyword evidence="1" id="KW-0547">Nucleotide-binding</keyword>
<comment type="caution">
    <text evidence="4">The sequence shown here is derived from an EMBL/GenBank/DDBJ whole genome shotgun (WGS) entry which is preliminary data.</text>
</comment>
<dbReference type="Pfam" id="PF00005">
    <property type="entry name" value="ABC_tran"/>
    <property type="match status" value="1"/>
</dbReference>
<dbReference type="InterPro" id="IPR017871">
    <property type="entry name" value="ABC_transporter-like_CS"/>
</dbReference>